<dbReference type="InterPro" id="IPR050650">
    <property type="entry name" value="Type-II_Cytokine-TF_Rcpt"/>
</dbReference>
<dbReference type="AlphaFoldDB" id="A0A6P8QHL3"/>
<reference evidence="6" key="1">
    <citation type="submission" date="2025-08" db="UniProtKB">
        <authorList>
            <consortium name="RefSeq"/>
        </authorList>
    </citation>
    <scope>IDENTIFICATION</scope>
</reference>
<keyword evidence="2" id="KW-0472">Membrane</keyword>
<dbReference type="PANTHER" id="PTHR20859">
    <property type="entry name" value="INTERFERON/INTERLEUKIN RECEPTOR"/>
    <property type="match status" value="1"/>
</dbReference>
<dbReference type="Proteomes" id="UP000515159">
    <property type="component" value="Chromosome 3"/>
</dbReference>
<evidence type="ECO:0000256" key="1">
    <source>
        <dbReference type="SAM" id="MobiDB-lite"/>
    </source>
</evidence>
<evidence type="ECO:0000259" key="4">
    <source>
        <dbReference type="Pfam" id="PF01108"/>
    </source>
</evidence>
<gene>
    <name evidence="6" type="primary">IFNGR1</name>
</gene>
<dbReference type="GO" id="GO:0005886">
    <property type="term" value="C:plasma membrane"/>
    <property type="evidence" value="ECO:0007669"/>
    <property type="project" value="TreeGrafter"/>
</dbReference>
<dbReference type="GeneID" id="117358031"/>
<dbReference type="CTD" id="3459"/>
<keyword evidence="5" id="KW-1185">Reference proteome</keyword>
<evidence type="ECO:0000256" key="3">
    <source>
        <dbReference type="SAM" id="SignalP"/>
    </source>
</evidence>
<dbReference type="PANTHER" id="PTHR20859:SF5">
    <property type="entry name" value="INTERFERON GAMMA RECEPTOR 1"/>
    <property type="match status" value="1"/>
</dbReference>
<dbReference type="KEGG" id="gsh:117358031"/>
<keyword evidence="2" id="KW-1133">Transmembrane helix</keyword>
<dbReference type="SUPFAM" id="SSF49265">
    <property type="entry name" value="Fibronectin type III"/>
    <property type="match status" value="2"/>
</dbReference>
<feature type="domain" description="Fibronectin type-III" evidence="4">
    <location>
        <begin position="19"/>
        <end position="119"/>
    </location>
</feature>
<dbReference type="Pfam" id="PF01108">
    <property type="entry name" value="Tissue_fac"/>
    <property type="match status" value="1"/>
</dbReference>
<feature type="chain" id="PRO_5028012617" evidence="3">
    <location>
        <begin position="32"/>
        <end position="447"/>
    </location>
</feature>
<keyword evidence="3" id="KW-0732">Signal</keyword>
<name>A0A6P8QHL3_GEOSA</name>
<protein>
    <submittedName>
        <fullName evidence="6">Interferon gamma receptor 1</fullName>
    </submittedName>
</protein>
<feature type="signal peptide" evidence="3">
    <location>
        <begin position="1"/>
        <end position="31"/>
    </location>
</feature>
<dbReference type="OrthoDB" id="9946382at2759"/>
<evidence type="ECO:0000313" key="5">
    <source>
        <dbReference type="Proteomes" id="UP000515159"/>
    </source>
</evidence>
<keyword evidence="2" id="KW-0812">Transmembrane</keyword>
<dbReference type="InParanoid" id="A0A6P8QHL3"/>
<dbReference type="InterPro" id="IPR003961">
    <property type="entry name" value="FN3_dom"/>
</dbReference>
<dbReference type="FunCoup" id="A0A6P8QHL3">
    <property type="interactions" value="885"/>
</dbReference>
<organism evidence="5 6">
    <name type="scientific">Geotrypetes seraphini</name>
    <name type="common">Gaboon caecilian</name>
    <name type="synonym">Caecilia seraphini</name>
    <dbReference type="NCBI Taxonomy" id="260995"/>
    <lineage>
        <taxon>Eukaryota</taxon>
        <taxon>Metazoa</taxon>
        <taxon>Chordata</taxon>
        <taxon>Craniata</taxon>
        <taxon>Vertebrata</taxon>
        <taxon>Euteleostomi</taxon>
        <taxon>Amphibia</taxon>
        <taxon>Gymnophiona</taxon>
        <taxon>Geotrypetes</taxon>
    </lineage>
</organism>
<keyword evidence="6" id="KW-0675">Receptor</keyword>
<feature type="transmembrane region" description="Helical" evidence="2">
    <location>
        <begin position="251"/>
        <end position="276"/>
    </location>
</feature>
<dbReference type="Gene3D" id="2.60.40.10">
    <property type="entry name" value="Immunoglobulins"/>
    <property type="match status" value="2"/>
</dbReference>
<evidence type="ECO:0000256" key="2">
    <source>
        <dbReference type="SAM" id="Phobius"/>
    </source>
</evidence>
<dbReference type="InterPro" id="IPR036116">
    <property type="entry name" value="FN3_sf"/>
</dbReference>
<dbReference type="GO" id="GO:0004896">
    <property type="term" value="F:cytokine receptor activity"/>
    <property type="evidence" value="ECO:0007669"/>
    <property type="project" value="TreeGrafter"/>
</dbReference>
<dbReference type="InterPro" id="IPR013783">
    <property type="entry name" value="Ig-like_fold"/>
</dbReference>
<dbReference type="FunFam" id="2.60.40.10:FF:001425">
    <property type="entry name" value="Interferon gamma receptor 1"/>
    <property type="match status" value="1"/>
</dbReference>
<feature type="region of interest" description="Disordered" evidence="1">
    <location>
        <begin position="344"/>
        <end position="370"/>
    </location>
</feature>
<evidence type="ECO:0000313" key="6">
    <source>
        <dbReference type="RefSeq" id="XP_033795335.1"/>
    </source>
</evidence>
<sequence>MRSFTARSFFVQDPWLLPLLQLLVHASGATASRGTVPEPTQLVIESYNFNTILYWNYSHTTPTPHFSVEVENYINGEQMHIESCKNITHYYCDISEEVFDPDNFYYIKVKAVVESKESRYAVRNDFSLRVNGKIGPPELKVTRDDPEIIVEVWHPITPYQREDPTSGLKTVRDIYDDFTYTVLERKSGNQYKPEECDEQKCIIKIPHRSNDDLYLSAEGKSDNWAILGEKSEEKIFNVTFKEPENELRYRIYIIIAFCTVTISLVILATIVFVKLLKKKNIQLPKSLVSVVRSFGPRHITNESEHACIVSTEPASPVGQKESIIQYEEQVEAQELSNKEESLEEANTSCLLETSEDTKEGETEGSCTEMTHSGGIKTYSVTNGSQDIVLDSEVTEVCPESSTNLKPLPDVTSRNTSFGYNKPHVPLELVLVVGEGETVHGYSPSHKV</sequence>
<dbReference type="RefSeq" id="XP_033795335.1">
    <property type="nucleotide sequence ID" value="XM_033939444.1"/>
</dbReference>
<proteinExistence type="predicted"/>
<accession>A0A6P8QHL3</accession>